<organism evidence="9 10">
    <name type="scientific">Plutella xylostella</name>
    <name type="common">Diamondback moth</name>
    <name type="synonym">Plutella maculipennis</name>
    <dbReference type="NCBI Taxonomy" id="51655"/>
    <lineage>
        <taxon>Eukaryota</taxon>
        <taxon>Metazoa</taxon>
        <taxon>Ecdysozoa</taxon>
        <taxon>Arthropoda</taxon>
        <taxon>Hexapoda</taxon>
        <taxon>Insecta</taxon>
        <taxon>Pterygota</taxon>
        <taxon>Neoptera</taxon>
        <taxon>Endopterygota</taxon>
        <taxon>Lepidoptera</taxon>
        <taxon>Glossata</taxon>
        <taxon>Ditrysia</taxon>
        <taxon>Yponomeutoidea</taxon>
        <taxon>Plutellidae</taxon>
        <taxon>Plutella</taxon>
    </lineage>
</organism>
<dbReference type="PANTHER" id="PTHR11101:SF80">
    <property type="entry name" value="PHOSPHATE TRANSPORTER"/>
    <property type="match status" value="1"/>
</dbReference>
<feature type="transmembrane region" description="Helical" evidence="8">
    <location>
        <begin position="530"/>
        <end position="548"/>
    </location>
</feature>
<comment type="function">
    <text evidence="8">Sodium-phosphate symporter.</text>
</comment>
<dbReference type="Pfam" id="PF01384">
    <property type="entry name" value="PHO4"/>
    <property type="match status" value="1"/>
</dbReference>
<evidence type="ECO:0000256" key="8">
    <source>
        <dbReference type="RuleBase" id="RU363058"/>
    </source>
</evidence>
<keyword evidence="6 8" id="KW-1133">Transmembrane helix</keyword>
<evidence type="ECO:0000313" key="9">
    <source>
        <dbReference type="EMBL" id="CAG9110669.1"/>
    </source>
</evidence>
<evidence type="ECO:0000256" key="3">
    <source>
        <dbReference type="ARBA" id="ARBA00022448"/>
    </source>
</evidence>
<comment type="subcellular location">
    <subcellularLocation>
        <location evidence="1 8">Membrane</location>
        <topology evidence="1 8">Multi-pass membrane protein</topology>
    </subcellularLocation>
</comment>
<feature type="transmembrane region" description="Helical" evidence="8">
    <location>
        <begin position="143"/>
        <end position="168"/>
    </location>
</feature>
<dbReference type="GO" id="GO:0016020">
    <property type="term" value="C:membrane"/>
    <property type="evidence" value="ECO:0007669"/>
    <property type="project" value="UniProtKB-SubCell"/>
</dbReference>
<dbReference type="GO" id="GO:0005315">
    <property type="term" value="F:phosphate transmembrane transporter activity"/>
    <property type="evidence" value="ECO:0007669"/>
    <property type="project" value="InterPro"/>
</dbReference>
<evidence type="ECO:0000256" key="1">
    <source>
        <dbReference type="ARBA" id="ARBA00004141"/>
    </source>
</evidence>
<gene>
    <name evidence="9" type="ORF">PLXY2_LOCUS4560</name>
</gene>
<evidence type="ECO:0000256" key="4">
    <source>
        <dbReference type="ARBA" id="ARBA00022592"/>
    </source>
</evidence>
<keyword evidence="4 8" id="KW-0592">Phosphate transport</keyword>
<proteinExistence type="inferred from homology"/>
<sequence>MLPYSEDLVWLVVVGFVVAFILAFGIGANDVANSFGTSVGSKVLTLTQACVLATIFEIAGAVLIGYKVSDTMRKGILDVSLYEDGGERLLACGCLSALVASAAWLIVATGLRLPVSGTHSVVGATVGFTLVAKGPVGIRWSTIGAIVASWFISPAMSGTVSAVLYWLVRRFILRSANPLQSGLRALPFFYGATVAVNVVSVVHNGPKLLAMDKIPLWAALAGSIALGAIIGGLVRAFLVPHYQRKLGEKPVNFTFGHSNETTPADTPTHSSKLSVPHRPLSLVSDDGKVLEVIAEAAEMVTLSEADKVSLGVREMNARNRALLATMDDCSILSRSLSPPDKSRLQLVDADPQINTLKYIDETISCCKSFDSAGLAGMGESYDSRNIFLGDSCDTIARAEFDRLVAEHVLPVIECDTPSLLCDDITEIKMMPGSGSAWSIDQACGPTKLPAITPNSSAAPLLRAATPPPAPPADAPPPDTLKLFSFLQVLTATFGAFAHGGNDVSNAIGPLVALWLLYSEGGAHARAETPLAILVFGGVGIALGLWLWGRRVIQTVGEDLTNITPDTGFTIELGAALTVLVASKAGLPVSTTHCKVGSVVCVGHFSDKPVDWSLFRNIIFAWVVTVPAVAGMAALTMLGLETFVV</sequence>
<feature type="transmembrane region" description="Helical" evidence="8">
    <location>
        <begin position="217"/>
        <end position="238"/>
    </location>
</feature>
<evidence type="ECO:0000256" key="7">
    <source>
        <dbReference type="ARBA" id="ARBA00023136"/>
    </source>
</evidence>
<name>A0A8S4E5Q5_PLUXY</name>
<accession>A0A8S4E5Q5</accession>
<dbReference type="AlphaFoldDB" id="A0A8S4E5Q5"/>
<feature type="transmembrane region" description="Helical" evidence="8">
    <location>
        <begin position="618"/>
        <end position="639"/>
    </location>
</feature>
<feature type="transmembrane region" description="Helical" evidence="8">
    <location>
        <begin position="188"/>
        <end position="205"/>
    </location>
</feature>
<dbReference type="Proteomes" id="UP000653454">
    <property type="component" value="Unassembled WGS sequence"/>
</dbReference>
<feature type="transmembrane region" description="Helical" evidence="8">
    <location>
        <begin position="89"/>
        <end position="111"/>
    </location>
</feature>
<keyword evidence="7 8" id="KW-0472">Membrane</keyword>
<comment type="caution">
    <text evidence="9">The sequence shown here is derived from an EMBL/GenBank/DDBJ whole genome shotgun (WGS) entry which is preliminary data.</text>
</comment>
<protein>
    <recommendedName>
        <fullName evidence="8">Phosphate transporter</fullName>
    </recommendedName>
</protein>
<dbReference type="InterPro" id="IPR001204">
    <property type="entry name" value="Phos_transporter"/>
</dbReference>
<reference evidence="9" key="1">
    <citation type="submission" date="2020-11" db="EMBL/GenBank/DDBJ databases">
        <authorList>
            <person name="Whiteford S."/>
        </authorList>
    </citation>
    <scope>NUCLEOTIDE SEQUENCE</scope>
</reference>
<dbReference type="EMBL" id="CAJHNJ030000012">
    <property type="protein sequence ID" value="CAG9110669.1"/>
    <property type="molecule type" value="Genomic_DNA"/>
</dbReference>
<evidence type="ECO:0000313" key="10">
    <source>
        <dbReference type="Proteomes" id="UP000653454"/>
    </source>
</evidence>
<evidence type="ECO:0000256" key="2">
    <source>
        <dbReference type="ARBA" id="ARBA00009916"/>
    </source>
</evidence>
<dbReference type="PANTHER" id="PTHR11101">
    <property type="entry name" value="PHOSPHATE TRANSPORTER"/>
    <property type="match status" value="1"/>
</dbReference>
<keyword evidence="5 8" id="KW-0812">Transmembrane</keyword>
<keyword evidence="3 8" id="KW-0813">Transport</keyword>
<feature type="transmembrane region" description="Helical" evidence="8">
    <location>
        <begin position="7"/>
        <end position="26"/>
    </location>
</feature>
<evidence type="ECO:0000256" key="5">
    <source>
        <dbReference type="ARBA" id="ARBA00022692"/>
    </source>
</evidence>
<evidence type="ECO:0000256" key="6">
    <source>
        <dbReference type="ARBA" id="ARBA00022989"/>
    </source>
</evidence>
<keyword evidence="10" id="KW-1185">Reference proteome</keyword>
<dbReference type="GO" id="GO:0035435">
    <property type="term" value="P:phosphate ion transmembrane transport"/>
    <property type="evidence" value="ECO:0007669"/>
    <property type="project" value="TreeGrafter"/>
</dbReference>
<feature type="transmembrane region" description="Helical" evidence="8">
    <location>
        <begin position="46"/>
        <end position="68"/>
    </location>
</feature>
<comment type="similarity">
    <text evidence="2 8">Belongs to the inorganic phosphate transporter (PiT) (TC 2.A.20) family.</text>
</comment>